<protein>
    <submittedName>
        <fullName evidence="1">Uncharacterized protein</fullName>
    </submittedName>
</protein>
<dbReference type="AlphaFoldDB" id="A0A1A7RBE2"/>
<dbReference type="RefSeq" id="WP_067764000.1">
    <property type="nucleotide sequence ID" value="NZ_JBLZYA010000038.1"/>
</dbReference>
<keyword evidence="2" id="KW-1185">Reference proteome</keyword>
<dbReference type="Proteomes" id="UP000185753">
    <property type="component" value="Unassembled WGS sequence"/>
</dbReference>
<dbReference type="EMBL" id="LZDS01000023">
    <property type="protein sequence ID" value="OBX28814.1"/>
    <property type="molecule type" value="Genomic_DNA"/>
</dbReference>
<evidence type="ECO:0000313" key="2">
    <source>
        <dbReference type="Proteomes" id="UP000185753"/>
    </source>
</evidence>
<name>A0A1A7RBE2_9GAMM</name>
<organism evidence="1 2">
    <name type="scientific">Acinetobacter gandensis</name>
    <dbReference type="NCBI Taxonomy" id="1443941"/>
    <lineage>
        <taxon>Bacteria</taxon>
        <taxon>Pseudomonadati</taxon>
        <taxon>Pseudomonadota</taxon>
        <taxon>Gammaproteobacteria</taxon>
        <taxon>Moraxellales</taxon>
        <taxon>Moraxellaceae</taxon>
        <taxon>Acinetobacter</taxon>
    </lineage>
</organism>
<evidence type="ECO:0000313" key="1">
    <source>
        <dbReference type="EMBL" id="OBX28814.1"/>
    </source>
</evidence>
<comment type="caution">
    <text evidence="1">The sequence shown here is derived from an EMBL/GenBank/DDBJ whole genome shotgun (WGS) entry which is preliminary data.</text>
</comment>
<sequence>MRILFGMLLGILLCVGSVIGLQRFPQLLKSYPQLQAIFPQLYNSHQYNHDAEGKLLQTLEMLDDEEYKSTEGNEVTLYQLDDQCKINLYVFGESYQSLTSYYFHKGQILRAYETYLTYPNGGFYAEPNTKEPFKLEKSYLRIMMPNNIETELEFKQIKNHFNAKFLKNC</sequence>
<gene>
    <name evidence="1" type="ORF">A9J31_04165</name>
</gene>
<reference evidence="2" key="1">
    <citation type="submission" date="2016-06" db="EMBL/GenBank/DDBJ databases">
        <authorList>
            <person name="Radolfova-Krizova L."/>
            <person name="Nemec A."/>
        </authorList>
    </citation>
    <scope>NUCLEOTIDE SEQUENCE [LARGE SCALE GENOMIC DNA]</scope>
    <source>
        <strain evidence="2">ANC 4275</strain>
    </source>
</reference>
<dbReference type="OrthoDB" id="6694640at2"/>
<proteinExistence type="predicted"/>
<accession>A0A1A7RBE2</accession>